<dbReference type="RefSeq" id="WP_143161565.1">
    <property type="nucleotide sequence ID" value="NZ_FQVY01000001.1"/>
</dbReference>
<feature type="transmembrane region" description="Helical" evidence="1">
    <location>
        <begin position="6"/>
        <end position="31"/>
    </location>
</feature>
<organism evidence="3 4">
    <name type="scientific">Bittarella massiliensis</name>
    <name type="common">ex Durand et al. 2017</name>
    <dbReference type="NCBI Taxonomy" id="1720313"/>
    <lineage>
        <taxon>Bacteria</taxon>
        <taxon>Bacillati</taxon>
        <taxon>Bacillota</taxon>
        <taxon>Clostridia</taxon>
        <taxon>Eubacteriales</taxon>
        <taxon>Oscillospiraceae</taxon>
        <taxon>Bittarella (ex Durand et al. 2017)</taxon>
    </lineage>
</organism>
<evidence type="ECO:0000313" key="2">
    <source>
        <dbReference type="EMBL" id="MZL68441.1"/>
    </source>
</evidence>
<feature type="transmembrane region" description="Helical" evidence="1">
    <location>
        <begin position="79"/>
        <end position="97"/>
    </location>
</feature>
<evidence type="ECO:0000313" key="5">
    <source>
        <dbReference type="Proteomes" id="UP000474718"/>
    </source>
</evidence>
<dbReference type="Proteomes" id="UP000184089">
    <property type="component" value="Unassembled WGS sequence"/>
</dbReference>
<reference evidence="3" key="2">
    <citation type="submission" date="2016-11" db="EMBL/GenBank/DDBJ databases">
        <authorList>
            <person name="Varghese N."/>
            <person name="Submissions S."/>
        </authorList>
    </citation>
    <scope>NUCLEOTIDE SEQUENCE</scope>
    <source>
        <strain evidence="3">DSM 4029</strain>
    </source>
</reference>
<dbReference type="EMBL" id="WWVX01000001">
    <property type="protein sequence ID" value="MZL68441.1"/>
    <property type="molecule type" value="Genomic_DNA"/>
</dbReference>
<proteinExistence type="predicted"/>
<reference evidence="2 5" key="3">
    <citation type="journal article" date="2019" name="Nat. Med.">
        <title>A library of human gut bacterial isolates paired with longitudinal multiomics data enables mechanistic microbiome research.</title>
        <authorList>
            <person name="Poyet M."/>
            <person name="Groussin M."/>
            <person name="Gibbons S.M."/>
            <person name="Avila-Pacheco J."/>
            <person name="Jiang X."/>
            <person name="Kearney S.M."/>
            <person name="Perrotta A.R."/>
            <person name="Berdy B."/>
            <person name="Zhao S."/>
            <person name="Lieberman T.D."/>
            <person name="Swanson P.K."/>
            <person name="Smith M."/>
            <person name="Roesemann S."/>
            <person name="Alexander J.E."/>
            <person name="Rich S.A."/>
            <person name="Livny J."/>
            <person name="Vlamakis H."/>
            <person name="Clish C."/>
            <person name="Bullock K."/>
            <person name="Deik A."/>
            <person name="Scott J."/>
            <person name="Pierce K.A."/>
            <person name="Xavier R.J."/>
            <person name="Alm E.J."/>
        </authorList>
    </citation>
    <scope>NUCLEOTIDE SEQUENCE [LARGE SCALE GENOMIC DNA]</scope>
    <source>
        <strain evidence="2 5">BIOML-A2</strain>
    </source>
</reference>
<dbReference type="Proteomes" id="UP000474718">
    <property type="component" value="Unassembled WGS sequence"/>
</dbReference>
<gene>
    <name evidence="2" type="ORF">GT747_01450</name>
    <name evidence="3" type="ORF">SAMN05444424_0960</name>
</gene>
<evidence type="ECO:0000313" key="4">
    <source>
        <dbReference type="Proteomes" id="UP000184089"/>
    </source>
</evidence>
<feature type="transmembrane region" description="Helical" evidence="1">
    <location>
        <begin position="104"/>
        <end position="126"/>
    </location>
</feature>
<keyword evidence="1" id="KW-1133">Transmembrane helix</keyword>
<dbReference type="AlphaFoldDB" id="A0AAQ1MCH0"/>
<keyword evidence="1" id="KW-0812">Transmembrane</keyword>
<name>A0AAQ1MCH0_9FIRM</name>
<keyword evidence="5" id="KW-1185">Reference proteome</keyword>
<accession>A0AAQ1MCH0</accession>
<protein>
    <recommendedName>
        <fullName evidence="6">DUF3784 domain-containing protein</fullName>
    </recommendedName>
</protein>
<feature type="transmembrane region" description="Helical" evidence="1">
    <location>
        <begin position="52"/>
        <end position="73"/>
    </location>
</feature>
<comment type="caution">
    <text evidence="3">The sequence shown here is derived from an EMBL/GenBank/DDBJ whole genome shotgun (WGS) entry which is preliminary data.</text>
</comment>
<evidence type="ECO:0000313" key="3">
    <source>
        <dbReference type="EMBL" id="SHF86316.1"/>
    </source>
</evidence>
<keyword evidence="1" id="KW-0472">Membrane</keyword>
<evidence type="ECO:0000256" key="1">
    <source>
        <dbReference type="SAM" id="Phobius"/>
    </source>
</evidence>
<dbReference type="EMBL" id="FQVY01000001">
    <property type="protein sequence ID" value="SHF86316.1"/>
    <property type="molecule type" value="Genomic_DNA"/>
</dbReference>
<evidence type="ECO:0008006" key="6">
    <source>
        <dbReference type="Google" id="ProtNLM"/>
    </source>
</evidence>
<reference evidence="4" key="1">
    <citation type="submission" date="2016-11" db="EMBL/GenBank/DDBJ databases">
        <authorList>
            <person name="Jaros S."/>
            <person name="Januszkiewicz K."/>
            <person name="Wedrychowicz H."/>
        </authorList>
    </citation>
    <scope>NUCLEOTIDE SEQUENCE [LARGE SCALE GENOMIC DNA]</scope>
    <source>
        <strain evidence="4">DSM 4029</strain>
    </source>
</reference>
<sequence length="234" mass="25463">MLPILLAVAMAALGYLTQTGKLTLFVTYYNPDMSEEEMQEMEAKRKTSAVRSLYLMGAAAAVSGVLSLCNLYFYKELFMGIYLGLFVRFLCKTFVSAGTKTMKLVFVLAGILTGFLYFSVSFTFAFSPNSYTVQDGTLVIAGGEKGEVPLSGAKITLQSELPQRQKAESQVKEFNGTFRGQYLLANGESAHLYLNGGSGCAVRLEGESGIYYFTGASDEETKELYALLGGTIVE</sequence>